<keyword evidence="2" id="KW-1185">Reference proteome</keyword>
<evidence type="ECO:0000313" key="1">
    <source>
        <dbReference type="EMBL" id="MEW9503206.1"/>
    </source>
</evidence>
<protein>
    <submittedName>
        <fullName evidence="1">Uncharacterized protein</fullName>
    </submittedName>
</protein>
<sequence length="68" mass="7720">MTKVQMTKEMFDAAQQVISEEHGFDHKEKISCMHALLRDLTQVEFAMALIAPDKIEIIQPESSAKKAM</sequence>
<evidence type="ECO:0000313" key="2">
    <source>
        <dbReference type="Proteomes" id="UP001556040"/>
    </source>
</evidence>
<proteinExistence type="predicted"/>
<reference evidence="1 2" key="1">
    <citation type="journal article" date="1979" name="Int. J. Syst. Evol. Microbiol.">
        <title>Bacillus globisporus subsp. marinus subsp. nov.</title>
        <authorList>
            <person name="Liu H."/>
        </authorList>
    </citation>
    <scope>NUCLEOTIDE SEQUENCE [LARGE SCALE GENOMIC DNA]</scope>
    <source>
        <strain evidence="1 2">DSM 1297</strain>
    </source>
</reference>
<dbReference type="EMBL" id="JBFMIA010000026">
    <property type="protein sequence ID" value="MEW9503206.1"/>
    <property type="molecule type" value="Genomic_DNA"/>
</dbReference>
<accession>A0ABV3Q784</accession>
<comment type="caution">
    <text evidence="1">The sequence shown here is derived from an EMBL/GenBank/DDBJ whole genome shotgun (WGS) entry which is preliminary data.</text>
</comment>
<name>A0ABV3Q784_9BACL</name>
<gene>
    <name evidence="1" type="ORF">AB1471_15620</name>
</gene>
<organism evidence="1 2">
    <name type="scientific">Jeotgalibacillus marinus</name>
    <dbReference type="NCBI Taxonomy" id="86667"/>
    <lineage>
        <taxon>Bacteria</taxon>
        <taxon>Bacillati</taxon>
        <taxon>Bacillota</taxon>
        <taxon>Bacilli</taxon>
        <taxon>Bacillales</taxon>
        <taxon>Caryophanaceae</taxon>
        <taxon>Jeotgalibacillus</taxon>
    </lineage>
</organism>
<dbReference type="Proteomes" id="UP001556040">
    <property type="component" value="Unassembled WGS sequence"/>
</dbReference>
<dbReference type="RefSeq" id="WP_367780695.1">
    <property type="nucleotide sequence ID" value="NZ_JBFMIA010000026.1"/>
</dbReference>